<name>A0A1M5YAD1_9GAMM</name>
<keyword evidence="2" id="KW-1185">Reference proteome</keyword>
<organism evidence="1 2">
    <name type="scientific">Ferrimonas marina</name>
    <dbReference type="NCBI Taxonomy" id="299255"/>
    <lineage>
        <taxon>Bacteria</taxon>
        <taxon>Pseudomonadati</taxon>
        <taxon>Pseudomonadota</taxon>
        <taxon>Gammaproteobacteria</taxon>
        <taxon>Alteromonadales</taxon>
        <taxon>Ferrimonadaceae</taxon>
        <taxon>Ferrimonas</taxon>
    </lineage>
</organism>
<dbReference type="CDD" id="cd07067">
    <property type="entry name" value="HP_PGM_like"/>
    <property type="match status" value="1"/>
</dbReference>
<dbReference type="NCBIfam" id="TIGR00249">
    <property type="entry name" value="sixA"/>
    <property type="match status" value="1"/>
</dbReference>
<dbReference type="Pfam" id="PF00300">
    <property type="entry name" value="His_Phos_1"/>
    <property type="match status" value="1"/>
</dbReference>
<dbReference type="GO" id="GO:0005737">
    <property type="term" value="C:cytoplasm"/>
    <property type="evidence" value="ECO:0007669"/>
    <property type="project" value="InterPro"/>
</dbReference>
<gene>
    <name evidence="1" type="ORF">SAMN02745129_3991</name>
</gene>
<dbReference type="EMBL" id="FQXG01000007">
    <property type="protein sequence ID" value="SHI08788.1"/>
    <property type="molecule type" value="Genomic_DNA"/>
</dbReference>
<sequence length="148" mass="16071">MRHGEASYAAPTDPQRPLTERGIAESVAMAKHYGDAWHQLDLVLVSPYLRAQQTWQAIEQALGLKVKVETLEELVPESDPALARDLLLASAEVAGARGVLVVAHMPLLGYLLAELVSGSEPAMFMTSGVAHIRSEQRADLIELRGPTH</sequence>
<dbReference type="Gene3D" id="3.40.50.1240">
    <property type="entry name" value="Phosphoglycerate mutase-like"/>
    <property type="match status" value="1"/>
</dbReference>
<dbReference type="InterPro" id="IPR029033">
    <property type="entry name" value="His_PPase_superfam"/>
</dbReference>
<protein>
    <submittedName>
        <fullName evidence="1">Phosphohistidine phosphatase, SixA</fullName>
    </submittedName>
</protein>
<dbReference type="InterPro" id="IPR013078">
    <property type="entry name" value="His_Pase_superF_clade-1"/>
</dbReference>
<proteinExistence type="predicted"/>
<evidence type="ECO:0000313" key="1">
    <source>
        <dbReference type="EMBL" id="SHI08788.1"/>
    </source>
</evidence>
<dbReference type="STRING" id="299255.SAMN02745129_3991"/>
<accession>A0A1M5YAD1</accession>
<dbReference type="GO" id="GO:0101006">
    <property type="term" value="F:protein histidine phosphatase activity"/>
    <property type="evidence" value="ECO:0007669"/>
    <property type="project" value="InterPro"/>
</dbReference>
<evidence type="ECO:0000313" key="2">
    <source>
        <dbReference type="Proteomes" id="UP000184268"/>
    </source>
</evidence>
<dbReference type="InterPro" id="IPR004449">
    <property type="entry name" value="SixA"/>
</dbReference>
<reference evidence="2" key="1">
    <citation type="submission" date="2016-11" db="EMBL/GenBank/DDBJ databases">
        <authorList>
            <person name="Varghese N."/>
            <person name="Submissions S."/>
        </authorList>
    </citation>
    <scope>NUCLEOTIDE SEQUENCE [LARGE SCALE GENOMIC DNA]</scope>
    <source>
        <strain evidence="2">DSM 16917</strain>
    </source>
</reference>
<dbReference type="SUPFAM" id="SSF53254">
    <property type="entry name" value="Phosphoglycerate mutase-like"/>
    <property type="match status" value="1"/>
</dbReference>
<dbReference type="Proteomes" id="UP000184268">
    <property type="component" value="Unassembled WGS sequence"/>
</dbReference>
<dbReference type="AlphaFoldDB" id="A0A1M5YAD1"/>